<organism evidence="1 2">
    <name type="scientific">Polystyrenella longa</name>
    <dbReference type="NCBI Taxonomy" id="2528007"/>
    <lineage>
        <taxon>Bacteria</taxon>
        <taxon>Pseudomonadati</taxon>
        <taxon>Planctomycetota</taxon>
        <taxon>Planctomycetia</taxon>
        <taxon>Planctomycetales</taxon>
        <taxon>Planctomycetaceae</taxon>
        <taxon>Polystyrenella</taxon>
    </lineage>
</organism>
<sequence length="440" mass="49722">MSDFESKRPSADEANKLSDRLFNTDEVGLSIVEKWLSGVDGTGEQPGWSPKTCDELWEGEVGQRPIDSIIEAAHAVEAVDVATEDGEQELSTRIKAFYAAVLKHAPKEISHSVNPRLNKTRRGSIAVDKSDPAKPIKLLRAEREAVRQVTHFVIAVTAPPNAQWDRVGRNRALEVLVEQLCRLSDEERMTVLTRMSEADLRAAVKIIRDRSYHAVVFGSPNAIFSNEAINAYLNGLKSQKLTDDQKKEIVGVFKYLHRCYGIDLWSEKIDTFTDFRHADKDDVILPERLRRQGLSEKKSVLADVSIKELLNAVAKRAEEVAEYIDEIEDVAARSRLIRAAKVFGLKEDQIKKEEINRWLLDHRGNEFDDSQKVILADAVKTIKKYLKVKLICKDNKEEVACSLQAFRTNPSTTSGLSFRVYRSSGGQFKSSNRLPELRFE</sequence>
<reference evidence="1 2" key="1">
    <citation type="submission" date="2019-02" db="EMBL/GenBank/DDBJ databases">
        <title>Deep-cultivation of Planctomycetes and their phenomic and genomic characterization uncovers novel biology.</title>
        <authorList>
            <person name="Wiegand S."/>
            <person name="Jogler M."/>
            <person name="Boedeker C."/>
            <person name="Pinto D."/>
            <person name="Vollmers J."/>
            <person name="Rivas-Marin E."/>
            <person name="Kohn T."/>
            <person name="Peeters S.H."/>
            <person name="Heuer A."/>
            <person name="Rast P."/>
            <person name="Oberbeckmann S."/>
            <person name="Bunk B."/>
            <person name="Jeske O."/>
            <person name="Meyerdierks A."/>
            <person name="Storesund J.E."/>
            <person name="Kallscheuer N."/>
            <person name="Luecker S."/>
            <person name="Lage O.M."/>
            <person name="Pohl T."/>
            <person name="Merkel B.J."/>
            <person name="Hornburger P."/>
            <person name="Mueller R.-W."/>
            <person name="Bruemmer F."/>
            <person name="Labrenz M."/>
            <person name="Spormann A.M."/>
            <person name="Op den Camp H."/>
            <person name="Overmann J."/>
            <person name="Amann R."/>
            <person name="Jetten M.S.M."/>
            <person name="Mascher T."/>
            <person name="Medema M.H."/>
            <person name="Devos D.P."/>
            <person name="Kaster A.-K."/>
            <person name="Ovreas L."/>
            <person name="Rohde M."/>
            <person name="Galperin M.Y."/>
            <person name="Jogler C."/>
        </authorList>
    </citation>
    <scope>NUCLEOTIDE SEQUENCE [LARGE SCALE GENOMIC DNA]</scope>
    <source>
        <strain evidence="1 2">Pla110</strain>
    </source>
</reference>
<protein>
    <submittedName>
        <fullName evidence="1">Uncharacterized protein</fullName>
    </submittedName>
</protein>
<evidence type="ECO:0000313" key="2">
    <source>
        <dbReference type="Proteomes" id="UP000317178"/>
    </source>
</evidence>
<evidence type="ECO:0000313" key="1">
    <source>
        <dbReference type="EMBL" id="QDU80742.1"/>
    </source>
</evidence>
<gene>
    <name evidence="1" type="ORF">Pla110_24750</name>
</gene>
<dbReference type="EMBL" id="CP036281">
    <property type="protein sequence ID" value="QDU80742.1"/>
    <property type="molecule type" value="Genomic_DNA"/>
</dbReference>
<keyword evidence="2" id="KW-1185">Reference proteome</keyword>
<dbReference type="Proteomes" id="UP000317178">
    <property type="component" value="Chromosome"/>
</dbReference>
<accession>A0A518CND8</accession>
<dbReference type="OrthoDB" id="3216818at2"/>
<proteinExistence type="predicted"/>
<dbReference type="AlphaFoldDB" id="A0A518CND8"/>
<dbReference type="KEGG" id="plon:Pla110_24750"/>
<name>A0A518CND8_9PLAN</name>
<dbReference type="RefSeq" id="WP_144995986.1">
    <property type="nucleotide sequence ID" value="NZ_CP036281.1"/>
</dbReference>